<organism evidence="2 3">
    <name type="scientific">Aeromonas media</name>
    <dbReference type="NCBI Taxonomy" id="651"/>
    <lineage>
        <taxon>Bacteria</taxon>
        <taxon>Pseudomonadati</taxon>
        <taxon>Pseudomonadota</taxon>
        <taxon>Gammaproteobacteria</taxon>
        <taxon>Aeromonadales</taxon>
        <taxon>Aeromonadaceae</taxon>
        <taxon>Aeromonas</taxon>
    </lineage>
</organism>
<keyword evidence="1" id="KW-1133">Transmembrane helix</keyword>
<evidence type="ECO:0000313" key="3">
    <source>
        <dbReference type="Proteomes" id="UP001285835"/>
    </source>
</evidence>
<evidence type="ECO:0000256" key="1">
    <source>
        <dbReference type="SAM" id="Phobius"/>
    </source>
</evidence>
<sequence length="192" mass="22049">MLSLQDLPSFIGPVIAAIIAGSISFIVTVLSKDQKTSEFRQTWIDSLRSEISELLSSMHIMSDVVNNKRADGEDEKEIKKYLYDKHEEFVKINTLLIKIKLRLNTEEHKDILLMLTQLDEMQFAISSSSDVGKKMQEITTESQRLLKKEWKRVKSGELSFRFLKWGSLLIFLSSALCATLFISEHLTITYTL</sequence>
<keyword evidence="1" id="KW-0812">Transmembrane</keyword>
<name>A0AAP6GAK5_AERME</name>
<dbReference type="Proteomes" id="UP001285835">
    <property type="component" value="Unassembled WGS sequence"/>
</dbReference>
<keyword evidence="1" id="KW-0472">Membrane</keyword>
<gene>
    <name evidence="2" type="ORF">SJS82_06720</name>
</gene>
<dbReference type="EMBL" id="JAWZXF010000006">
    <property type="protein sequence ID" value="MDX7921621.1"/>
    <property type="molecule type" value="Genomic_DNA"/>
</dbReference>
<reference evidence="2" key="1">
    <citation type="submission" date="2023-11" db="EMBL/GenBank/DDBJ databases">
        <title>WGS of Aeromonas in Northern Israel.</title>
        <authorList>
            <person name="Hershko Y."/>
        </authorList>
    </citation>
    <scope>NUCLEOTIDE SEQUENCE</scope>
    <source>
        <strain evidence="2">02297</strain>
    </source>
</reference>
<comment type="caution">
    <text evidence="2">The sequence shown here is derived from an EMBL/GenBank/DDBJ whole genome shotgun (WGS) entry which is preliminary data.</text>
</comment>
<feature type="transmembrane region" description="Helical" evidence="1">
    <location>
        <begin position="12"/>
        <end position="30"/>
    </location>
</feature>
<dbReference type="AlphaFoldDB" id="A0AAP6GAK5"/>
<evidence type="ECO:0000313" key="2">
    <source>
        <dbReference type="EMBL" id="MDX7921621.1"/>
    </source>
</evidence>
<dbReference type="RefSeq" id="WP_127464656.1">
    <property type="nucleotide sequence ID" value="NZ_JAWZXF010000006.1"/>
</dbReference>
<feature type="transmembrane region" description="Helical" evidence="1">
    <location>
        <begin position="162"/>
        <end position="182"/>
    </location>
</feature>
<proteinExistence type="predicted"/>
<accession>A0AAP6GAK5</accession>
<protein>
    <submittedName>
        <fullName evidence="2">Uncharacterized protein</fullName>
    </submittedName>
</protein>